<reference evidence="1" key="1">
    <citation type="submission" date="2022-10" db="EMBL/GenBank/DDBJ databases">
        <title>Culturing micro-colonial fungi from biological soil crusts in the Mojave desert and describing Neophaeococcomyces mojavensis, and introducing the new genera and species Taxawa tesnikishii.</title>
        <authorList>
            <person name="Kurbessoian T."/>
            <person name="Stajich J.E."/>
        </authorList>
    </citation>
    <scope>NUCLEOTIDE SEQUENCE</scope>
    <source>
        <strain evidence="1">JES_115</strain>
    </source>
</reference>
<name>A0ACC2YYY0_9PEZI</name>
<comment type="caution">
    <text evidence="1">The sequence shown here is derived from an EMBL/GenBank/DDBJ whole genome shotgun (WGS) entry which is preliminary data.</text>
</comment>
<protein>
    <submittedName>
        <fullName evidence="1">Uncharacterized protein</fullName>
    </submittedName>
</protein>
<keyword evidence="2" id="KW-1185">Reference proteome</keyword>
<evidence type="ECO:0000313" key="2">
    <source>
        <dbReference type="Proteomes" id="UP001172680"/>
    </source>
</evidence>
<accession>A0ACC2YYY0</accession>
<dbReference type="EMBL" id="JAPDRP010000017">
    <property type="protein sequence ID" value="KAJ9640534.1"/>
    <property type="molecule type" value="Genomic_DNA"/>
</dbReference>
<gene>
    <name evidence="1" type="ORF">H2199_006073</name>
</gene>
<sequence length="413" mass="45052">MPKRKRSDFVGDIQDDRHSTDGPINARQYRVEQKINHGKKLLNRALKLAKGFERQKLGGARRLPGLARIDAEIEALKKLDIADAAETYLYKTLLKIKTIAASPSLPASVKLPSKAPPDTSTANVTARLYNANPVKEAMGDILSDIRNALGVEQAGKPVEKMLQRPAKEEVENAYSDEFSDPDSEDFAHLDARVAGSSAEGSDEDSEEVPVRSGLLRGSARGYDPADDLSLSPSAFSSSSQSPESESKASVSKAAANANKISTFLPSLTMGGYWSGSESLPSDEEVDVAPRKNRRGQRARQQLWEKKFGGKAKHLQKQDTTGNNNRHHGWDPKRGAQGEGDKRFGQRRTGEHSTPGTKRRRGGDATPANGAELVPSRQVKGDDQGPLHPSWEAAKQRKEQRATAPFQGKKVVFD</sequence>
<evidence type="ECO:0000313" key="1">
    <source>
        <dbReference type="EMBL" id="KAJ9640534.1"/>
    </source>
</evidence>
<organism evidence="1 2">
    <name type="scientific">Coniosporium tulheliwenetii</name>
    <dbReference type="NCBI Taxonomy" id="3383036"/>
    <lineage>
        <taxon>Eukaryota</taxon>
        <taxon>Fungi</taxon>
        <taxon>Dikarya</taxon>
        <taxon>Ascomycota</taxon>
        <taxon>Pezizomycotina</taxon>
        <taxon>Dothideomycetes</taxon>
        <taxon>Dothideomycetes incertae sedis</taxon>
        <taxon>Coniosporium</taxon>
    </lineage>
</organism>
<dbReference type="Proteomes" id="UP001172680">
    <property type="component" value="Unassembled WGS sequence"/>
</dbReference>
<proteinExistence type="predicted"/>